<dbReference type="OrthoDB" id="1079518at2759"/>
<feature type="compositionally biased region" description="Basic residues" evidence="1">
    <location>
        <begin position="9"/>
        <end position="20"/>
    </location>
</feature>
<feature type="region of interest" description="Disordered" evidence="1">
    <location>
        <begin position="51"/>
        <end position="233"/>
    </location>
</feature>
<feature type="compositionally biased region" description="Pro residues" evidence="1">
    <location>
        <begin position="164"/>
        <end position="175"/>
    </location>
</feature>
<evidence type="ECO:0000313" key="2">
    <source>
        <dbReference type="Proteomes" id="UP000504610"/>
    </source>
</evidence>
<dbReference type="Proteomes" id="UP000504610">
    <property type="component" value="Chromosome 6"/>
</dbReference>
<feature type="region of interest" description="Disordered" evidence="1">
    <location>
        <begin position="1"/>
        <end position="29"/>
    </location>
</feature>
<sequence>MSNEENKKSKSSSHPAKRPKMINNSPGPKIYTSSIADYKWMVRCLTSTFGRSSGETSLGVPTQPQTTNPQPNDAFIPPGSSGHTSLRVPPTQPIRLNDAPIPPGSSGQTRLLRPRQANVRNPRSMGLYDSLPSRSLPYPFPPGSVWPRTSAAGTSNAQASSPRPSLPSSPVPPSVPEMLPTSPAPQWSPPSAPLVSARLPGYPTSSPSAAPVLPSPPQEQGEREPMFDDIENFLNEDVDYNYVACSSLPSVTGNSNGEQQRETPPVLTNQPSGSLNLPDPQNGLTTPPSSQHGSNSLYENVAPQVLTNQPLGSLNLPDPQNGFTMPASEHGSNSLYENVAPQVHATLPSGIAPPVHATLPFVNNLSAWSTSQNGLESSNVPPSVAPSGPDQSNDQQGGPSLGWPYPQNGLQQGTVPSNVPSGSSYMSNYYSTEEKQIYLAQIGFGAVPSWRTDWNSYPRTLLRSTNNPSSSSTPANLPPGDLQG</sequence>
<evidence type="ECO:0000256" key="1">
    <source>
        <dbReference type="SAM" id="MobiDB-lite"/>
    </source>
</evidence>
<feature type="compositionally biased region" description="Low complexity" evidence="1">
    <location>
        <begin position="203"/>
        <end position="212"/>
    </location>
</feature>
<protein>
    <submittedName>
        <fullName evidence="3">Uncharacterized protein LOC108808300</fullName>
    </submittedName>
</protein>
<feature type="compositionally biased region" description="Pro residues" evidence="1">
    <location>
        <begin position="182"/>
        <end position="192"/>
    </location>
</feature>
<dbReference type="GeneID" id="108808300"/>
<dbReference type="AlphaFoldDB" id="A0A6J0JK15"/>
<proteinExistence type="predicted"/>
<reference evidence="3" key="2">
    <citation type="submission" date="2025-08" db="UniProtKB">
        <authorList>
            <consortium name="RefSeq"/>
        </authorList>
    </citation>
    <scope>IDENTIFICATION</scope>
    <source>
        <tissue evidence="3">Leaf</tissue>
    </source>
</reference>
<organism evidence="2 3">
    <name type="scientific">Raphanus sativus</name>
    <name type="common">Radish</name>
    <name type="synonym">Raphanus raphanistrum var. sativus</name>
    <dbReference type="NCBI Taxonomy" id="3726"/>
    <lineage>
        <taxon>Eukaryota</taxon>
        <taxon>Viridiplantae</taxon>
        <taxon>Streptophyta</taxon>
        <taxon>Embryophyta</taxon>
        <taxon>Tracheophyta</taxon>
        <taxon>Spermatophyta</taxon>
        <taxon>Magnoliopsida</taxon>
        <taxon>eudicotyledons</taxon>
        <taxon>Gunneridae</taxon>
        <taxon>Pentapetalae</taxon>
        <taxon>rosids</taxon>
        <taxon>malvids</taxon>
        <taxon>Brassicales</taxon>
        <taxon>Brassicaceae</taxon>
        <taxon>Brassiceae</taxon>
        <taxon>Raphanus</taxon>
    </lineage>
</organism>
<reference evidence="2" key="1">
    <citation type="journal article" date="2019" name="Database">
        <title>The radish genome database (RadishGD): an integrated information resource for radish genomics.</title>
        <authorList>
            <person name="Yu H.J."/>
            <person name="Baek S."/>
            <person name="Lee Y.J."/>
            <person name="Cho A."/>
            <person name="Mun J.H."/>
        </authorList>
    </citation>
    <scope>NUCLEOTIDE SEQUENCE [LARGE SCALE GENOMIC DNA]</scope>
    <source>
        <strain evidence="2">cv. WK10039</strain>
    </source>
</reference>
<feature type="compositionally biased region" description="Polar residues" evidence="1">
    <location>
        <begin position="371"/>
        <end position="381"/>
    </location>
</feature>
<feature type="compositionally biased region" description="Polar residues" evidence="1">
    <location>
        <begin position="51"/>
        <end position="60"/>
    </location>
</feature>
<feature type="region of interest" description="Disordered" evidence="1">
    <location>
        <begin position="251"/>
        <end position="296"/>
    </location>
</feature>
<evidence type="ECO:0000313" key="3">
    <source>
        <dbReference type="RefSeq" id="XP_018435972.1"/>
    </source>
</evidence>
<feature type="compositionally biased region" description="Low complexity" evidence="1">
    <location>
        <begin position="61"/>
        <end position="72"/>
    </location>
</feature>
<feature type="compositionally biased region" description="Polar residues" evidence="1">
    <location>
        <begin position="389"/>
        <end position="398"/>
    </location>
</feature>
<feature type="region of interest" description="Disordered" evidence="1">
    <location>
        <begin position="308"/>
        <end position="330"/>
    </location>
</feature>
<feature type="region of interest" description="Disordered" evidence="1">
    <location>
        <begin position="461"/>
        <end position="484"/>
    </location>
</feature>
<name>A0A6J0JK15_RAPSA</name>
<dbReference type="RefSeq" id="XP_018435972.1">
    <property type="nucleotide sequence ID" value="XM_018580470.1"/>
</dbReference>
<accession>A0A6J0JK15</accession>
<feature type="region of interest" description="Disordered" evidence="1">
    <location>
        <begin position="371"/>
        <end position="419"/>
    </location>
</feature>
<feature type="compositionally biased region" description="Polar residues" evidence="1">
    <location>
        <begin position="266"/>
        <end position="275"/>
    </location>
</feature>
<feature type="compositionally biased region" description="Polar residues" evidence="1">
    <location>
        <begin position="408"/>
        <end position="419"/>
    </location>
</feature>
<gene>
    <name evidence="3" type="primary">LOC108808300</name>
</gene>
<keyword evidence="2" id="KW-1185">Reference proteome</keyword>
<dbReference type="KEGG" id="rsz:108808300"/>
<feature type="compositionally biased region" description="Polar residues" evidence="1">
    <location>
        <begin position="282"/>
        <end position="296"/>
    </location>
</feature>